<comment type="caution">
    <text evidence="2">The sequence shown here is derived from an EMBL/GenBank/DDBJ whole genome shotgun (WGS) entry which is preliminary data.</text>
</comment>
<dbReference type="PROSITE" id="PS00028">
    <property type="entry name" value="ZINC_FINGER_C2H2_1"/>
    <property type="match status" value="1"/>
</dbReference>
<dbReference type="AlphaFoldDB" id="A0A1J9QCI0"/>
<evidence type="ECO:0000259" key="1">
    <source>
        <dbReference type="PROSITE" id="PS00028"/>
    </source>
</evidence>
<gene>
    <name evidence="2" type="ORF">AJ78_06605</name>
</gene>
<dbReference type="Proteomes" id="UP000182235">
    <property type="component" value="Unassembled WGS sequence"/>
</dbReference>
<evidence type="ECO:0000313" key="3">
    <source>
        <dbReference type="Proteomes" id="UP000182235"/>
    </source>
</evidence>
<name>A0A1J9QCI0_9EURO</name>
<dbReference type="VEuPathDB" id="FungiDB:AJ78_06605"/>
<reference evidence="2 3" key="1">
    <citation type="submission" date="2015-07" db="EMBL/GenBank/DDBJ databases">
        <title>Emmonsia species relationships and genome sequence.</title>
        <authorList>
            <consortium name="The Broad Institute Genomics Platform"/>
            <person name="Cuomo C.A."/>
            <person name="Munoz J.F."/>
            <person name="Imamovic A."/>
            <person name="Priest M.E."/>
            <person name="Young S."/>
            <person name="Clay O.K."/>
            <person name="McEwen J.G."/>
        </authorList>
    </citation>
    <scope>NUCLEOTIDE SEQUENCE [LARGE SCALE GENOMIC DNA]</scope>
    <source>
        <strain evidence="2 3">UAMH 9510</strain>
    </source>
</reference>
<keyword evidence="3" id="KW-1185">Reference proteome</keyword>
<dbReference type="InterPro" id="IPR013087">
    <property type="entry name" value="Znf_C2H2_type"/>
</dbReference>
<dbReference type="SMART" id="SM00355">
    <property type="entry name" value="ZnF_C2H2"/>
    <property type="match status" value="4"/>
</dbReference>
<feature type="domain" description="C2H2-type" evidence="1">
    <location>
        <begin position="72"/>
        <end position="95"/>
    </location>
</feature>
<dbReference type="OrthoDB" id="4175362at2759"/>
<proteinExistence type="predicted"/>
<organism evidence="2 3">
    <name type="scientific">Emergomyces pasteurianus Ep9510</name>
    <dbReference type="NCBI Taxonomy" id="1447872"/>
    <lineage>
        <taxon>Eukaryota</taxon>
        <taxon>Fungi</taxon>
        <taxon>Dikarya</taxon>
        <taxon>Ascomycota</taxon>
        <taxon>Pezizomycotina</taxon>
        <taxon>Eurotiomycetes</taxon>
        <taxon>Eurotiomycetidae</taxon>
        <taxon>Onygenales</taxon>
        <taxon>Ajellomycetaceae</taxon>
        <taxon>Emergomyces</taxon>
    </lineage>
</organism>
<dbReference type="Pfam" id="PF00096">
    <property type="entry name" value="zf-C2H2"/>
    <property type="match status" value="1"/>
</dbReference>
<dbReference type="EMBL" id="LGRN01000357">
    <property type="protein sequence ID" value="OJD12869.1"/>
    <property type="molecule type" value="Genomic_DNA"/>
</dbReference>
<sequence>MAKLGRYITRNTYGRIEYECAYCYKTTASLVALRQHCRDSPAHEWCWRCDRVFPNNEALESHLTYSSSHNICTRDYCNEDFHTYEELASHNEQHHDWCRPCNWFADSEDELRTHDINQHFMCRYCGQYFQNDNNRRMATVDYVDSDEYFRGFHEFFPFNCPDCQLEFRHLSSLYQHVEMRPECRYLSHYNNCLDTLKHHLEYSL</sequence>
<protein>
    <recommendedName>
        <fullName evidence="1">C2H2-type domain-containing protein</fullName>
    </recommendedName>
</protein>
<dbReference type="STRING" id="1447872.A0A1J9QCI0"/>
<accession>A0A1J9QCI0</accession>
<evidence type="ECO:0000313" key="2">
    <source>
        <dbReference type="EMBL" id="OJD12869.1"/>
    </source>
</evidence>